<feature type="compositionally biased region" description="Basic and acidic residues" evidence="1">
    <location>
        <begin position="124"/>
        <end position="133"/>
    </location>
</feature>
<accession>A0A843TG46</accession>
<keyword evidence="3" id="KW-1185">Reference proteome</keyword>
<dbReference type="EMBL" id="NMUH01000079">
    <property type="protein sequence ID" value="MQL70798.1"/>
    <property type="molecule type" value="Genomic_DNA"/>
</dbReference>
<feature type="compositionally biased region" description="Polar residues" evidence="1">
    <location>
        <begin position="62"/>
        <end position="71"/>
    </location>
</feature>
<feature type="compositionally biased region" description="Low complexity" evidence="1">
    <location>
        <begin position="81"/>
        <end position="90"/>
    </location>
</feature>
<reference evidence="2" key="1">
    <citation type="submission" date="2017-07" db="EMBL/GenBank/DDBJ databases">
        <title>Taro Niue Genome Assembly and Annotation.</title>
        <authorList>
            <person name="Atibalentja N."/>
            <person name="Keating K."/>
            <person name="Fields C.J."/>
        </authorList>
    </citation>
    <scope>NUCLEOTIDE SEQUENCE</scope>
    <source>
        <strain evidence="2">Niue_2</strain>
        <tissue evidence="2">Leaf</tissue>
    </source>
</reference>
<evidence type="ECO:0000313" key="2">
    <source>
        <dbReference type="EMBL" id="MQL70798.1"/>
    </source>
</evidence>
<evidence type="ECO:0000313" key="3">
    <source>
        <dbReference type="Proteomes" id="UP000652761"/>
    </source>
</evidence>
<name>A0A843TG46_COLES</name>
<evidence type="ECO:0000256" key="1">
    <source>
        <dbReference type="SAM" id="MobiDB-lite"/>
    </source>
</evidence>
<dbReference type="AlphaFoldDB" id="A0A843TG46"/>
<gene>
    <name evidence="2" type="ORF">Taro_003138</name>
</gene>
<feature type="region of interest" description="Disordered" evidence="1">
    <location>
        <begin position="62"/>
        <end position="143"/>
    </location>
</feature>
<organism evidence="2 3">
    <name type="scientific">Colocasia esculenta</name>
    <name type="common">Wild taro</name>
    <name type="synonym">Arum esculentum</name>
    <dbReference type="NCBI Taxonomy" id="4460"/>
    <lineage>
        <taxon>Eukaryota</taxon>
        <taxon>Viridiplantae</taxon>
        <taxon>Streptophyta</taxon>
        <taxon>Embryophyta</taxon>
        <taxon>Tracheophyta</taxon>
        <taxon>Spermatophyta</taxon>
        <taxon>Magnoliopsida</taxon>
        <taxon>Liliopsida</taxon>
        <taxon>Araceae</taxon>
        <taxon>Aroideae</taxon>
        <taxon>Colocasieae</taxon>
        <taxon>Colocasia</taxon>
    </lineage>
</organism>
<comment type="caution">
    <text evidence="2">The sequence shown here is derived from an EMBL/GenBank/DDBJ whole genome shotgun (WGS) entry which is preliminary data.</text>
</comment>
<sequence length="197" mass="21187">MAIPKLRYANAKTEECSRIPPARPAQRVGLFGDPSLCSTQDPFPFLVFPSVCSTQALPCTTQGHLKTSPSHTPHPGSLEDSSSAGSPISSRPAVTPNESAPTLPSTSSGSSSTSPPRYWSWRGTQREEQDHTAAHPPGCEEQPGAEQVVQLGEESASFKGKDPTTQLLALSHCLNRVRTLLLSFWHYLTASTGNFFP</sequence>
<dbReference type="Proteomes" id="UP000652761">
    <property type="component" value="Unassembled WGS sequence"/>
</dbReference>
<feature type="compositionally biased region" description="Low complexity" evidence="1">
    <location>
        <begin position="99"/>
        <end position="116"/>
    </location>
</feature>
<protein>
    <submittedName>
        <fullName evidence="2">Uncharacterized protein</fullName>
    </submittedName>
</protein>
<proteinExistence type="predicted"/>